<sequence>MASPENTATGQYFAAHPETPDVRRALTVSLRGHAMNVETSHGVFSMNRVDLGTSVLLKHAPEAPEHGRFLDLGCGWGPIALSLAKGSPDAQIVAVDVNERAVELTAHNARVNGLSNVTAFTPEQLPADMSFDLIWSNPPIRIGKADLHALLLRYLARVNAGGDAYLVVQKNLGADSLKVWLDSTLNASSGPDEGTKSWTVEKTASSKGFRILHLHRNVGVQRPDGDTAHDGSPVADISQSDTGSSPSGSERQLPEDKTEYLAI</sequence>
<dbReference type="KEGG" id="baqk:QN215_04050"/>
<dbReference type="InterPro" id="IPR046977">
    <property type="entry name" value="RsmC/RlmG"/>
</dbReference>
<dbReference type="Pfam" id="PF05175">
    <property type="entry name" value="MTS"/>
    <property type="match status" value="1"/>
</dbReference>
<dbReference type="InterPro" id="IPR007848">
    <property type="entry name" value="Small_mtfrase_dom"/>
</dbReference>
<dbReference type="PANTHER" id="PTHR47816">
    <property type="entry name" value="RIBOSOMAL RNA SMALL SUBUNIT METHYLTRANSFERASE C"/>
    <property type="match status" value="1"/>
</dbReference>
<evidence type="ECO:0000259" key="4">
    <source>
        <dbReference type="Pfam" id="PF05175"/>
    </source>
</evidence>
<proteinExistence type="predicted"/>
<dbReference type="PANTHER" id="PTHR47816:SF4">
    <property type="entry name" value="RIBOSOMAL RNA SMALL SUBUNIT METHYLTRANSFERASE C"/>
    <property type="match status" value="1"/>
</dbReference>
<dbReference type="Gene3D" id="3.40.50.150">
    <property type="entry name" value="Vaccinia Virus protein VP39"/>
    <property type="match status" value="1"/>
</dbReference>
<evidence type="ECO:0000256" key="2">
    <source>
        <dbReference type="ARBA" id="ARBA00022679"/>
    </source>
</evidence>
<evidence type="ECO:0000256" key="1">
    <source>
        <dbReference type="ARBA" id="ARBA00022603"/>
    </source>
</evidence>
<feature type="domain" description="Methyltransferase small" evidence="4">
    <location>
        <begin position="35"/>
        <end position="181"/>
    </location>
</feature>
<dbReference type="SUPFAM" id="SSF53335">
    <property type="entry name" value="S-adenosyl-L-methionine-dependent methyltransferases"/>
    <property type="match status" value="1"/>
</dbReference>
<keyword evidence="2" id="KW-0808">Transferase</keyword>
<dbReference type="GO" id="GO:0032259">
    <property type="term" value="P:methylation"/>
    <property type="evidence" value="ECO:0007669"/>
    <property type="project" value="UniProtKB-KW"/>
</dbReference>
<evidence type="ECO:0000313" key="5">
    <source>
        <dbReference type="EMBL" id="XDS45289.1"/>
    </source>
</evidence>
<protein>
    <submittedName>
        <fullName evidence="5">Methyltransferase</fullName>
    </submittedName>
</protein>
<feature type="region of interest" description="Disordered" evidence="3">
    <location>
        <begin position="220"/>
        <end position="263"/>
    </location>
</feature>
<dbReference type="AlphaFoldDB" id="A0AB39U8K1"/>
<dbReference type="InterPro" id="IPR029063">
    <property type="entry name" value="SAM-dependent_MTases_sf"/>
</dbReference>
<feature type="compositionally biased region" description="Low complexity" evidence="3">
    <location>
        <begin position="238"/>
        <end position="249"/>
    </location>
</feature>
<dbReference type="EMBL" id="CP129674">
    <property type="protein sequence ID" value="XDS45289.1"/>
    <property type="molecule type" value="Genomic_DNA"/>
</dbReference>
<name>A0AB39U8K1_9BIFI</name>
<reference evidence="5" key="1">
    <citation type="submission" date="2023-07" db="EMBL/GenBank/DDBJ databases">
        <title>Bifidobacterium aquikefiriaerophilum sp. nov. and Bifidobacterium eccum sp. nov., isolated from water kefir.</title>
        <authorList>
            <person name="Breselge S."/>
            <person name="Bellassi P."/>
            <person name="Barcenilla C."/>
            <person name="Alvarez-Ordonez A."/>
            <person name="Morelli L."/>
            <person name="Cotter P.D."/>
        </authorList>
    </citation>
    <scope>NUCLEOTIDE SEQUENCE</scope>
    <source>
        <strain evidence="5">WK041_4_12</strain>
    </source>
</reference>
<evidence type="ECO:0000256" key="3">
    <source>
        <dbReference type="SAM" id="MobiDB-lite"/>
    </source>
</evidence>
<dbReference type="CDD" id="cd02440">
    <property type="entry name" value="AdoMet_MTases"/>
    <property type="match status" value="1"/>
</dbReference>
<accession>A0AB39U8K1</accession>
<keyword evidence="1 5" id="KW-0489">Methyltransferase</keyword>
<organism evidence="5">
    <name type="scientific">Bifidobacterium aquikefiricola</name>
    <dbReference type="NCBI Taxonomy" id="3059038"/>
    <lineage>
        <taxon>Bacteria</taxon>
        <taxon>Bacillati</taxon>
        <taxon>Actinomycetota</taxon>
        <taxon>Actinomycetes</taxon>
        <taxon>Bifidobacteriales</taxon>
        <taxon>Bifidobacteriaceae</taxon>
        <taxon>Bifidobacterium</taxon>
    </lineage>
</organism>
<dbReference type="GO" id="GO:0008757">
    <property type="term" value="F:S-adenosylmethionine-dependent methyltransferase activity"/>
    <property type="evidence" value="ECO:0007669"/>
    <property type="project" value="InterPro"/>
</dbReference>
<feature type="compositionally biased region" description="Basic and acidic residues" evidence="3">
    <location>
        <begin position="252"/>
        <end position="263"/>
    </location>
</feature>
<gene>
    <name evidence="5" type="ORF">QN215_04050</name>
</gene>